<feature type="binding site" evidence="8">
    <location>
        <position position="6"/>
    </location>
    <ligand>
        <name>Mg(2+)</name>
        <dbReference type="ChEBI" id="CHEBI:18420"/>
    </ligand>
</feature>
<evidence type="ECO:0000313" key="10">
    <source>
        <dbReference type="EMBL" id="OGF56102.1"/>
    </source>
</evidence>
<evidence type="ECO:0000256" key="5">
    <source>
        <dbReference type="ARBA" id="ARBA00022801"/>
    </source>
</evidence>
<dbReference type="GO" id="GO:0016787">
    <property type="term" value="F:hydrolase activity"/>
    <property type="evidence" value="ECO:0007669"/>
    <property type="project" value="UniProtKB-KW"/>
</dbReference>
<dbReference type="EC" id="3.1.-.-" evidence="8"/>
<dbReference type="STRING" id="1817864.A2Z21_04065"/>
<protein>
    <recommendedName>
        <fullName evidence="8">Ribonuclease VapC</fullName>
        <shortName evidence="8">RNase VapC</shortName>
        <ecNumber evidence="8">3.1.-.-</ecNumber>
    </recommendedName>
    <alternativeName>
        <fullName evidence="8">Toxin VapC</fullName>
    </alternativeName>
</protein>
<evidence type="ECO:0000256" key="2">
    <source>
        <dbReference type="ARBA" id="ARBA00022649"/>
    </source>
</evidence>
<comment type="caution">
    <text evidence="10">The sequence shown here is derived from an EMBL/GenBank/DDBJ whole genome shotgun (WGS) entry which is preliminary data.</text>
</comment>
<dbReference type="CDD" id="cd18741">
    <property type="entry name" value="PIN_VapC4-5_FitB-like"/>
    <property type="match status" value="1"/>
</dbReference>
<dbReference type="PANTHER" id="PTHR33653:SF1">
    <property type="entry name" value="RIBONUCLEASE VAPC2"/>
    <property type="match status" value="1"/>
</dbReference>
<dbReference type="InterPro" id="IPR002716">
    <property type="entry name" value="PIN_dom"/>
</dbReference>
<keyword evidence="5 8" id="KW-0378">Hydrolase</keyword>
<evidence type="ECO:0000256" key="4">
    <source>
        <dbReference type="ARBA" id="ARBA00022723"/>
    </source>
</evidence>
<dbReference type="GO" id="GO:0090729">
    <property type="term" value="F:toxin activity"/>
    <property type="evidence" value="ECO:0007669"/>
    <property type="project" value="UniProtKB-KW"/>
</dbReference>
<dbReference type="GO" id="GO:0004540">
    <property type="term" value="F:RNA nuclease activity"/>
    <property type="evidence" value="ECO:0007669"/>
    <property type="project" value="InterPro"/>
</dbReference>
<sequence>MAYLLDTDVLIWHLRGHPPTVRLLENLAQERREPEEALPLGCSVISVFEVRVGMQPEEQSATEGLLNILETYSVDKIMAHRAADYYHSFARQGVTLHIADLLIASTALVHGLTLVTYNRRHFPMEDIHIYEPMPEF</sequence>
<name>A0A1F5UY51_FRAXR</name>
<dbReference type="GO" id="GO:0000287">
    <property type="term" value="F:magnesium ion binding"/>
    <property type="evidence" value="ECO:0007669"/>
    <property type="project" value="UniProtKB-UniRule"/>
</dbReference>
<keyword evidence="6 8" id="KW-0460">Magnesium</keyword>
<feature type="domain" description="PIN" evidence="9">
    <location>
        <begin position="3"/>
        <end position="120"/>
    </location>
</feature>
<feature type="binding site" evidence="8">
    <location>
        <position position="100"/>
    </location>
    <ligand>
        <name>Mg(2+)</name>
        <dbReference type="ChEBI" id="CHEBI:18420"/>
    </ligand>
</feature>
<dbReference type="InterPro" id="IPR022907">
    <property type="entry name" value="VapC_family"/>
</dbReference>
<evidence type="ECO:0000256" key="1">
    <source>
        <dbReference type="ARBA" id="ARBA00001946"/>
    </source>
</evidence>
<comment type="cofactor">
    <cofactor evidence="1 8">
        <name>Mg(2+)</name>
        <dbReference type="ChEBI" id="CHEBI:18420"/>
    </cofactor>
</comment>
<evidence type="ECO:0000256" key="6">
    <source>
        <dbReference type="ARBA" id="ARBA00022842"/>
    </source>
</evidence>
<dbReference type="AlphaFoldDB" id="A0A1F5UY51"/>
<keyword evidence="3 8" id="KW-0540">Nuclease</keyword>
<reference evidence="10 11" key="1">
    <citation type="journal article" date="2016" name="Nat. Commun.">
        <title>Thousands of microbial genomes shed light on interconnected biogeochemical processes in an aquifer system.</title>
        <authorList>
            <person name="Anantharaman K."/>
            <person name="Brown C.T."/>
            <person name="Hug L.A."/>
            <person name="Sharon I."/>
            <person name="Castelle C.J."/>
            <person name="Probst A.J."/>
            <person name="Thomas B.C."/>
            <person name="Singh A."/>
            <person name="Wilkins M.J."/>
            <person name="Karaoz U."/>
            <person name="Brodie E.L."/>
            <person name="Williams K.H."/>
            <person name="Hubbard S.S."/>
            <person name="Banfield J.F."/>
        </authorList>
    </citation>
    <scope>NUCLEOTIDE SEQUENCE [LARGE SCALE GENOMIC DNA]</scope>
    <source>
        <strain evidence="11">RBG_16_55_9</strain>
    </source>
</reference>
<gene>
    <name evidence="8" type="primary">vapC</name>
    <name evidence="10" type="ORF">A2Z21_04065</name>
</gene>
<evidence type="ECO:0000313" key="11">
    <source>
        <dbReference type="Proteomes" id="UP000179157"/>
    </source>
</evidence>
<accession>A0A1F5UY51</accession>
<dbReference type="SUPFAM" id="SSF88723">
    <property type="entry name" value="PIN domain-like"/>
    <property type="match status" value="1"/>
</dbReference>
<dbReference type="PANTHER" id="PTHR33653">
    <property type="entry name" value="RIBONUCLEASE VAPC2"/>
    <property type="match status" value="1"/>
</dbReference>
<evidence type="ECO:0000256" key="3">
    <source>
        <dbReference type="ARBA" id="ARBA00022722"/>
    </source>
</evidence>
<dbReference type="InterPro" id="IPR050556">
    <property type="entry name" value="Type_II_TA_system_RNase"/>
</dbReference>
<comment type="function">
    <text evidence="8">Toxic component of a toxin-antitoxin (TA) system. An RNase.</text>
</comment>
<dbReference type="Proteomes" id="UP000179157">
    <property type="component" value="Unassembled WGS sequence"/>
</dbReference>
<dbReference type="Pfam" id="PF01850">
    <property type="entry name" value="PIN"/>
    <property type="match status" value="1"/>
</dbReference>
<keyword evidence="8" id="KW-0800">Toxin</keyword>
<evidence type="ECO:0000256" key="7">
    <source>
        <dbReference type="ARBA" id="ARBA00038093"/>
    </source>
</evidence>
<comment type="similarity">
    <text evidence="7 8">Belongs to the PINc/VapC protein family.</text>
</comment>
<evidence type="ECO:0000256" key="8">
    <source>
        <dbReference type="HAMAP-Rule" id="MF_00265"/>
    </source>
</evidence>
<dbReference type="EMBL" id="MFGX01000042">
    <property type="protein sequence ID" value="OGF56102.1"/>
    <property type="molecule type" value="Genomic_DNA"/>
</dbReference>
<dbReference type="HAMAP" id="MF_00265">
    <property type="entry name" value="VapC_Nob1"/>
    <property type="match status" value="1"/>
</dbReference>
<organism evidence="10 11">
    <name type="scientific">Fraserbacteria sp. (strain RBG_16_55_9)</name>
    <dbReference type="NCBI Taxonomy" id="1817864"/>
    <lineage>
        <taxon>Bacteria</taxon>
        <taxon>Candidatus Fraseribacteriota</taxon>
    </lineage>
</organism>
<evidence type="ECO:0000259" key="9">
    <source>
        <dbReference type="Pfam" id="PF01850"/>
    </source>
</evidence>
<dbReference type="Gene3D" id="3.40.50.1010">
    <property type="entry name" value="5'-nuclease"/>
    <property type="match status" value="1"/>
</dbReference>
<keyword evidence="2 8" id="KW-1277">Toxin-antitoxin system</keyword>
<keyword evidence="4 8" id="KW-0479">Metal-binding</keyword>
<proteinExistence type="inferred from homology"/>
<dbReference type="InterPro" id="IPR029060">
    <property type="entry name" value="PIN-like_dom_sf"/>
</dbReference>